<keyword evidence="3 4" id="KW-0326">Glycosidase</keyword>
<evidence type="ECO:0000313" key="5">
    <source>
        <dbReference type="EMBL" id="MCC4214217.1"/>
    </source>
</evidence>
<evidence type="ECO:0000256" key="4">
    <source>
        <dbReference type="RuleBase" id="RU361169"/>
    </source>
</evidence>
<evidence type="ECO:0000313" key="6">
    <source>
        <dbReference type="Proteomes" id="UP001197770"/>
    </source>
</evidence>
<keyword evidence="6" id="KW-1185">Reference proteome</keyword>
<accession>A0ABS8GW24</accession>
<dbReference type="Pfam" id="PF00295">
    <property type="entry name" value="Glyco_hydro_28"/>
    <property type="match status" value="1"/>
</dbReference>
<proteinExistence type="inferred from homology"/>
<evidence type="ECO:0000256" key="2">
    <source>
        <dbReference type="ARBA" id="ARBA00022801"/>
    </source>
</evidence>
<dbReference type="RefSeq" id="WP_228231283.1">
    <property type="nucleotide sequence ID" value="NZ_JAJGMW010000026.1"/>
</dbReference>
<evidence type="ECO:0000256" key="1">
    <source>
        <dbReference type="ARBA" id="ARBA00008834"/>
    </source>
</evidence>
<dbReference type="InterPro" id="IPR006626">
    <property type="entry name" value="PbH1"/>
</dbReference>
<dbReference type="Gene3D" id="2.160.20.10">
    <property type="entry name" value="Single-stranded right-handed beta-helix, Pectin lyase-like"/>
    <property type="match status" value="1"/>
</dbReference>
<organism evidence="5 6">
    <name type="scientific">Leeuwenhoekiella parthenopeia</name>
    <dbReference type="NCBI Taxonomy" id="2890320"/>
    <lineage>
        <taxon>Bacteria</taxon>
        <taxon>Pseudomonadati</taxon>
        <taxon>Bacteroidota</taxon>
        <taxon>Flavobacteriia</taxon>
        <taxon>Flavobacteriales</taxon>
        <taxon>Flavobacteriaceae</taxon>
        <taxon>Leeuwenhoekiella</taxon>
    </lineage>
</organism>
<name>A0ABS8GW24_9FLAO</name>
<dbReference type="PANTHER" id="PTHR31339:SF9">
    <property type="entry name" value="PLASMIN AND FIBRONECTIN-BINDING PROTEIN A"/>
    <property type="match status" value="1"/>
</dbReference>
<dbReference type="InterPro" id="IPR012334">
    <property type="entry name" value="Pectin_lyas_fold"/>
</dbReference>
<dbReference type="GO" id="GO:0016787">
    <property type="term" value="F:hydrolase activity"/>
    <property type="evidence" value="ECO:0007669"/>
    <property type="project" value="UniProtKB-KW"/>
</dbReference>
<gene>
    <name evidence="5" type="ORF">LLW17_15930</name>
</gene>
<dbReference type="SUPFAM" id="SSF51126">
    <property type="entry name" value="Pectin lyase-like"/>
    <property type="match status" value="1"/>
</dbReference>
<dbReference type="Proteomes" id="UP001197770">
    <property type="component" value="Unassembled WGS sequence"/>
</dbReference>
<dbReference type="EMBL" id="JAJGMW010000026">
    <property type="protein sequence ID" value="MCC4214217.1"/>
    <property type="molecule type" value="Genomic_DNA"/>
</dbReference>
<sequence length="496" mass="54697">MKSIVSVLSFVFLSLTACKNTNSDGDQAIAEPAAFQPEWIDKVGADTITFKPDVFYVNDYDAIADGSALATTAIQKAIDAAAENGGGTVTFKPGKYLSGSIFVKENVRLNIPEGVTLLGSEDIADYPEIDTRIAGIEMQWPAALINVLDQKNVTINGDGLVDGQGKVYWDYYWNLRKEYEPKGLRWIVDYDAKRPRTLLIQNSENTLLKDLNIQRAGFWTVQVLYSSHVTVDGLTIQNNIGGHGPSTDGIDIDSSTYILVQNCDIDCNDDNFCLKAGRDWDGLRVNRPTEYVVIRDCIARAGSGLCTLGSETSGGIRHVFVSNIKGLGTKNGLNIKSATNRGGTVEDIRMQNIKMDSVRTFMEVSMNWNPSYSYSKLPEGYDYDSIPQRWKTLLMEVDPPEKGIPTFKNISLYDIDVKGAQRAINVSGMEQSLVENITLKDVHIQAAEAGQITHSTNWTVENVSLDIVDGSTLKIENSPGIRFSDSLYTSLKPKKL</sequence>
<evidence type="ECO:0000256" key="3">
    <source>
        <dbReference type="ARBA" id="ARBA00023295"/>
    </source>
</evidence>
<keyword evidence="2 4" id="KW-0378">Hydrolase</keyword>
<comment type="caution">
    <text evidence="5">The sequence shown here is derived from an EMBL/GenBank/DDBJ whole genome shotgun (WGS) entry which is preliminary data.</text>
</comment>
<reference evidence="5 6" key="1">
    <citation type="submission" date="2021-11" db="EMBL/GenBank/DDBJ databases">
        <title>Seasonal and diel survey of microbial diversity of the Tyrrhenian coast.</title>
        <authorList>
            <person name="Gattoni G."/>
            <person name="Corral P."/>
        </authorList>
    </citation>
    <scope>NUCLEOTIDE SEQUENCE [LARGE SCALE GENOMIC DNA]</scope>
    <source>
        <strain evidence="5 6">Mr9</strain>
    </source>
</reference>
<dbReference type="PANTHER" id="PTHR31339">
    <property type="entry name" value="PECTIN LYASE-RELATED"/>
    <property type="match status" value="1"/>
</dbReference>
<dbReference type="InterPro" id="IPR051801">
    <property type="entry name" value="GH28_Enzymes"/>
</dbReference>
<dbReference type="InterPro" id="IPR000743">
    <property type="entry name" value="Glyco_hydro_28"/>
</dbReference>
<dbReference type="PROSITE" id="PS51257">
    <property type="entry name" value="PROKAR_LIPOPROTEIN"/>
    <property type="match status" value="1"/>
</dbReference>
<dbReference type="SMART" id="SM00710">
    <property type="entry name" value="PbH1"/>
    <property type="match status" value="5"/>
</dbReference>
<protein>
    <submittedName>
        <fullName evidence="5">Glycoside hydrolase family 28 protein</fullName>
    </submittedName>
</protein>
<comment type="similarity">
    <text evidence="1 4">Belongs to the glycosyl hydrolase 28 family.</text>
</comment>
<dbReference type="InterPro" id="IPR011050">
    <property type="entry name" value="Pectin_lyase_fold/virulence"/>
</dbReference>